<keyword evidence="2" id="KW-0238">DNA-binding</keyword>
<dbReference type="SUPFAM" id="SSF46785">
    <property type="entry name" value="Winged helix' DNA-binding domain"/>
    <property type="match status" value="1"/>
</dbReference>
<dbReference type="InterPro" id="IPR036388">
    <property type="entry name" value="WH-like_DNA-bd_sf"/>
</dbReference>
<evidence type="ECO:0000256" key="1">
    <source>
        <dbReference type="ARBA" id="ARBA00023015"/>
    </source>
</evidence>
<dbReference type="PROSITE" id="PS50949">
    <property type="entry name" value="HTH_GNTR"/>
    <property type="match status" value="1"/>
</dbReference>
<dbReference type="CDD" id="cd07377">
    <property type="entry name" value="WHTH_GntR"/>
    <property type="match status" value="1"/>
</dbReference>
<dbReference type="SMART" id="SM00345">
    <property type="entry name" value="HTH_GNTR"/>
    <property type="match status" value="1"/>
</dbReference>
<dbReference type="GO" id="GO:0003700">
    <property type="term" value="F:DNA-binding transcription factor activity"/>
    <property type="evidence" value="ECO:0007669"/>
    <property type="project" value="InterPro"/>
</dbReference>
<dbReference type="InterPro" id="IPR036390">
    <property type="entry name" value="WH_DNA-bd_sf"/>
</dbReference>
<dbReference type="PANTHER" id="PTHR30146">
    <property type="entry name" value="LACI-RELATED TRANSCRIPTIONAL REPRESSOR"/>
    <property type="match status" value="1"/>
</dbReference>
<dbReference type="InterPro" id="IPR028082">
    <property type="entry name" value="Peripla_BP_I"/>
</dbReference>
<name>A0A844G6N8_9BACT</name>
<dbReference type="InterPro" id="IPR046335">
    <property type="entry name" value="LacI/GalR-like_sensor"/>
</dbReference>
<evidence type="ECO:0000313" key="6">
    <source>
        <dbReference type="Proteomes" id="UP000435649"/>
    </source>
</evidence>
<proteinExistence type="predicted"/>
<accession>A0A844G6N8</accession>
<dbReference type="Proteomes" id="UP000435649">
    <property type="component" value="Unassembled WGS sequence"/>
</dbReference>
<evidence type="ECO:0000256" key="2">
    <source>
        <dbReference type="ARBA" id="ARBA00023125"/>
    </source>
</evidence>
<evidence type="ECO:0000256" key="3">
    <source>
        <dbReference type="ARBA" id="ARBA00023163"/>
    </source>
</evidence>
<reference evidence="5 6" key="1">
    <citation type="submission" date="2019-08" db="EMBL/GenBank/DDBJ databases">
        <title>In-depth cultivation of the pig gut microbiome towards novel bacterial diversity and tailored functional studies.</title>
        <authorList>
            <person name="Wylensek D."/>
            <person name="Hitch T.C.A."/>
            <person name="Clavel T."/>
        </authorList>
    </citation>
    <scope>NUCLEOTIDE SEQUENCE [LARGE SCALE GENOMIC DNA]</scope>
    <source>
        <strain evidence="5 6">BBE-744-WT-12</strain>
    </source>
</reference>
<dbReference type="InterPro" id="IPR000524">
    <property type="entry name" value="Tscrpt_reg_HTH_GntR"/>
</dbReference>
<keyword evidence="1" id="KW-0805">Transcription regulation</keyword>
<dbReference type="CDD" id="cd06267">
    <property type="entry name" value="PBP1_LacI_sugar_binding-like"/>
    <property type="match status" value="1"/>
</dbReference>
<keyword evidence="3" id="KW-0804">Transcription</keyword>
<feature type="domain" description="HTH gntR-type" evidence="4">
    <location>
        <begin position="5"/>
        <end position="73"/>
    </location>
</feature>
<dbReference type="Pfam" id="PF13377">
    <property type="entry name" value="Peripla_BP_3"/>
    <property type="match status" value="1"/>
</dbReference>
<organism evidence="5 6">
    <name type="scientific">Victivallis lenta</name>
    <dbReference type="NCBI Taxonomy" id="2606640"/>
    <lineage>
        <taxon>Bacteria</taxon>
        <taxon>Pseudomonadati</taxon>
        <taxon>Lentisphaerota</taxon>
        <taxon>Lentisphaeria</taxon>
        <taxon>Victivallales</taxon>
        <taxon>Victivallaceae</taxon>
        <taxon>Victivallis</taxon>
    </lineage>
</organism>
<protein>
    <submittedName>
        <fullName evidence="5">GntR family transcriptional regulator</fullName>
    </submittedName>
</protein>
<dbReference type="RefSeq" id="WP_154420104.1">
    <property type="nucleotide sequence ID" value="NZ_VUNS01000027.1"/>
</dbReference>
<dbReference type="AlphaFoldDB" id="A0A844G6N8"/>
<dbReference type="EMBL" id="VUNS01000027">
    <property type="protein sequence ID" value="MST99016.1"/>
    <property type="molecule type" value="Genomic_DNA"/>
</dbReference>
<dbReference type="Gene3D" id="3.40.50.2300">
    <property type="match status" value="2"/>
</dbReference>
<dbReference type="PRINTS" id="PR00035">
    <property type="entry name" value="HTHGNTR"/>
</dbReference>
<dbReference type="SUPFAM" id="SSF53822">
    <property type="entry name" value="Periplasmic binding protein-like I"/>
    <property type="match status" value="1"/>
</dbReference>
<comment type="caution">
    <text evidence="5">The sequence shown here is derived from an EMBL/GenBank/DDBJ whole genome shotgun (WGS) entry which is preliminary data.</text>
</comment>
<keyword evidence="6" id="KW-1185">Reference proteome</keyword>
<dbReference type="Pfam" id="PF00392">
    <property type="entry name" value="GntR"/>
    <property type="match status" value="1"/>
</dbReference>
<gene>
    <name evidence="5" type="ORF">FYJ85_18430</name>
</gene>
<dbReference type="Gene3D" id="1.10.10.10">
    <property type="entry name" value="Winged helix-like DNA-binding domain superfamily/Winged helix DNA-binding domain"/>
    <property type="match status" value="1"/>
</dbReference>
<evidence type="ECO:0000313" key="5">
    <source>
        <dbReference type="EMBL" id="MST99016.1"/>
    </source>
</evidence>
<dbReference type="PANTHER" id="PTHR30146:SF109">
    <property type="entry name" value="HTH-TYPE TRANSCRIPTIONAL REGULATOR GALS"/>
    <property type="match status" value="1"/>
</dbReference>
<sequence>MNRVGGKNDTFREHILSEIAIGVYRGGQRLPAERELGERYRVSRNTIRRALSDLETLGILERRPPVGTFVTADALEKAASRRGRAEFDVTFIIAPDQAANPQLQQLFNSCRRHLPEKVGVSVLFSDLDGEFPEPGYAPDVAVVFGNYTDEQLAAVRAGAKELVLLGHTHPTCKFIDSDNYAGGRLMAGHALENGHRHLAVLGPRGADDASDFARRLAGICDAVSEAGAQLQVCRMSLDEVRNMGPSCDRALGEFLRRDPELSLVMALYDQLALSVIDFCHRRRLRVPDDMSVIGYDDQCYVEFLKPPLTTVKGFGEAIGARLARFVRAVMEGDADGLELREMIPPLLITRGTVSARGNTR</sequence>
<evidence type="ECO:0000259" key="4">
    <source>
        <dbReference type="PROSITE" id="PS50949"/>
    </source>
</evidence>
<dbReference type="GO" id="GO:0000976">
    <property type="term" value="F:transcription cis-regulatory region binding"/>
    <property type="evidence" value="ECO:0007669"/>
    <property type="project" value="TreeGrafter"/>
</dbReference>